<protein>
    <submittedName>
        <fullName evidence="2">Uncharacterized protein</fullName>
    </submittedName>
</protein>
<dbReference type="EMBL" id="JAHEWS010000014">
    <property type="protein sequence ID" value="MBT1588218.1"/>
    <property type="molecule type" value="Genomic_DNA"/>
</dbReference>
<gene>
    <name evidence="2" type="ORF">KK097_10375</name>
</gene>
<reference evidence="2 3" key="1">
    <citation type="submission" date="2021-05" db="EMBL/GenBank/DDBJ databases">
        <title>Whole genome sequence of Curtobacterium flaccumfaciens pv. flaccumfaciens strain CFBP 8819.</title>
        <authorList>
            <person name="Osdaghi E."/>
            <person name="Taghouti G."/>
            <person name="Portier P."/>
            <person name="Fazliarab A."/>
            <person name="Taghavi S.M."/>
            <person name="Briand M."/>
            <person name="Le-Saux M."/>
            <person name="Jacques M.-A."/>
        </authorList>
    </citation>
    <scope>NUCLEOTIDE SEQUENCE [LARGE SCALE GENOMIC DNA]</scope>
    <source>
        <strain evidence="2 3">CFBP 8819</strain>
    </source>
</reference>
<feature type="region of interest" description="Disordered" evidence="1">
    <location>
        <begin position="145"/>
        <end position="175"/>
    </location>
</feature>
<comment type="caution">
    <text evidence="2">The sequence shown here is derived from an EMBL/GenBank/DDBJ whole genome shotgun (WGS) entry which is preliminary data.</text>
</comment>
<evidence type="ECO:0000256" key="1">
    <source>
        <dbReference type="SAM" id="MobiDB-lite"/>
    </source>
</evidence>
<accession>A0ABS5VHH0</accession>
<evidence type="ECO:0000313" key="3">
    <source>
        <dbReference type="Proteomes" id="UP001519641"/>
    </source>
</evidence>
<evidence type="ECO:0000313" key="2">
    <source>
        <dbReference type="EMBL" id="MBT1588218.1"/>
    </source>
</evidence>
<proteinExistence type="predicted"/>
<feature type="compositionally biased region" description="Basic and acidic residues" evidence="1">
    <location>
        <begin position="162"/>
        <end position="172"/>
    </location>
</feature>
<organism evidence="2 3">
    <name type="scientific">Curtobacterium aurantiacum</name>
    <dbReference type="NCBI Taxonomy" id="3236919"/>
    <lineage>
        <taxon>Bacteria</taxon>
        <taxon>Bacillati</taxon>
        <taxon>Actinomycetota</taxon>
        <taxon>Actinomycetes</taxon>
        <taxon>Micrococcales</taxon>
        <taxon>Microbacteriaceae</taxon>
        <taxon>Curtobacterium</taxon>
    </lineage>
</organism>
<name>A0ABS5VHH0_9MICO</name>
<dbReference type="Proteomes" id="UP001519641">
    <property type="component" value="Unassembled WGS sequence"/>
</dbReference>
<sequence length="215" mass="22738">MNYDDAPAPLRDALEGFSEASAITIQSEIRNILDSGSSDEGVFSLISGFNANIDPVDDFRVGGRALSALPGKALSGVSDLLARGRGVFADALRRLGDNIPTVKVSVEHAKATPDGFGVGVGRPHIEVGRPDPGSHWLHSVADRVDGGSHRAESSAGLIPTPERSKGRIRSSDRTAVQRRCLHGREADVDAVVVGLEQSGGLRGPYRSPDEARRLT</sequence>
<keyword evidence="3" id="KW-1185">Reference proteome</keyword>
<dbReference type="RefSeq" id="WP_214530504.1">
    <property type="nucleotide sequence ID" value="NZ_JAHEWO010000019.1"/>
</dbReference>